<dbReference type="RefSeq" id="WP_037442460.1">
    <property type="nucleotide sequence ID" value="NZ_JNFF01000076.1"/>
</dbReference>
<dbReference type="Proteomes" id="UP000028007">
    <property type="component" value="Unassembled WGS sequence"/>
</dbReference>
<evidence type="ECO:0000313" key="10">
    <source>
        <dbReference type="EMBL" id="KEQ29256.1"/>
    </source>
</evidence>
<dbReference type="EMBL" id="JNFF01000076">
    <property type="protein sequence ID" value="KEQ29256.1"/>
    <property type="molecule type" value="Genomic_DNA"/>
</dbReference>
<accession>A0A081PEY3</accession>
<dbReference type="PANTHER" id="PTHR30572:SF4">
    <property type="entry name" value="ABC TRANSPORTER PERMEASE YTRF"/>
    <property type="match status" value="1"/>
</dbReference>
<organism evidence="10 11">
    <name type="scientific">Pedobacter antarcticus 4BY</name>
    <dbReference type="NCBI Taxonomy" id="1358423"/>
    <lineage>
        <taxon>Bacteria</taxon>
        <taxon>Pseudomonadati</taxon>
        <taxon>Bacteroidota</taxon>
        <taxon>Sphingobacteriia</taxon>
        <taxon>Sphingobacteriales</taxon>
        <taxon>Sphingobacteriaceae</taxon>
        <taxon>Pedobacter</taxon>
    </lineage>
</organism>
<dbReference type="GO" id="GO:0005886">
    <property type="term" value="C:plasma membrane"/>
    <property type="evidence" value="ECO:0007669"/>
    <property type="project" value="UniProtKB-SubCell"/>
</dbReference>
<keyword evidence="11" id="KW-1185">Reference proteome</keyword>
<evidence type="ECO:0000256" key="3">
    <source>
        <dbReference type="ARBA" id="ARBA00022692"/>
    </source>
</evidence>
<evidence type="ECO:0000259" key="8">
    <source>
        <dbReference type="Pfam" id="PF02687"/>
    </source>
</evidence>
<evidence type="ECO:0000256" key="5">
    <source>
        <dbReference type="ARBA" id="ARBA00023136"/>
    </source>
</evidence>
<feature type="transmembrane region" description="Helical" evidence="7">
    <location>
        <begin position="353"/>
        <end position="375"/>
    </location>
</feature>
<evidence type="ECO:0000256" key="1">
    <source>
        <dbReference type="ARBA" id="ARBA00004651"/>
    </source>
</evidence>
<evidence type="ECO:0000256" key="2">
    <source>
        <dbReference type="ARBA" id="ARBA00022475"/>
    </source>
</evidence>
<feature type="transmembrane region" description="Helical" evidence="7">
    <location>
        <begin position="323"/>
        <end position="341"/>
    </location>
</feature>
<dbReference type="eggNOG" id="COG0577">
    <property type="taxonomic scope" value="Bacteria"/>
</dbReference>
<dbReference type="InterPro" id="IPR025857">
    <property type="entry name" value="MacB_PCD"/>
</dbReference>
<reference evidence="10 11" key="1">
    <citation type="journal article" date="1992" name="Int. J. Syst. Bacteriol.">
        <title>Sphingobacterium antarcticus sp. nov. a Psychrotrophic Bacterium from the Soils of Schirmacher Oasis, Antarctica.</title>
        <authorList>
            <person name="Shivaji S."/>
            <person name="Ray M.K."/>
            <person name="Rao N.S."/>
            <person name="Saiserr L."/>
            <person name="Jagannadham M.V."/>
            <person name="Kumar G.S."/>
            <person name="Reddy G."/>
            <person name="Bhargava P.M."/>
        </authorList>
    </citation>
    <scope>NUCLEOTIDE SEQUENCE [LARGE SCALE GENOMIC DNA]</scope>
    <source>
        <strain evidence="10 11">4BY</strain>
    </source>
</reference>
<sequence>MFKHLIKLIWNRRKKNSLFLAEIVVSFMVIFILSSFLIFYYQNYRKSLGFNYENVWVLRYSNPPELKEIDSLVRYYDQVRNVLKSAPQVKSYSFSGGNFPYSNSISNSNLDYKDKSFTGVNVYSIEGDYPKVMETELVAGRWFTAEDSLNKHKPILITKTLSQEMFGADNPIGKITGKAEKEAEIIGVINDIKSDGDYLPSGNSMFSQLKPGDVKWAGRILIRVSPDADAAFESNLYKLLSNTMKGSSIELSHLYDIRASRNRQTTTPMLIFAIIASFLVFNVSLGLFGVLWYNINQRKGEIGLRRAIGASAFAVNRQLVTEALILTTFSLLIGVFFAIQFPLLKVFDLKSSVYFIAIFISCIFIYLLVFICALYPGKQAAAIMPAMALHEE</sequence>
<feature type="transmembrane region" description="Helical" evidence="7">
    <location>
        <begin position="20"/>
        <end position="41"/>
    </location>
</feature>
<evidence type="ECO:0000256" key="4">
    <source>
        <dbReference type="ARBA" id="ARBA00022989"/>
    </source>
</evidence>
<dbReference type="InterPro" id="IPR003838">
    <property type="entry name" value="ABC3_permease_C"/>
</dbReference>
<dbReference type="Pfam" id="PF12704">
    <property type="entry name" value="MacB_PCD"/>
    <property type="match status" value="1"/>
</dbReference>
<keyword evidence="5 7" id="KW-0472">Membrane</keyword>
<dbReference type="InterPro" id="IPR050250">
    <property type="entry name" value="Macrolide_Exporter_MacB"/>
</dbReference>
<dbReference type="PANTHER" id="PTHR30572">
    <property type="entry name" value="MEMBRANE COMPONENT OF TRANSPORTER-RELATED"/>
    <property type="match status" value="1"/>
</dbReference>
<feature type="domain" description="ABC3 transporter permease C-terminal" evidence="8">
    <location>
        <begin position="274"/>
        <end position="382"/>
    </location>
</feature>
<evidence type="ECO:0000256" key="7">
    <source>
        <dbReference type="SAM" id="Phobius"/>
    </source>
</evidence>
<gene>
    <name evidence="10" type="ORF">N180_17730</name>
</gene>
<comment type="subcellular location">
    <subcellularLocation>
        <location evidence="1">Cell membrane</location>
        <topology evidence="1">Multi-pass membrane protein</topology>
    </subcellularLocation>
</comment>
<keyword evidence="2" id="KW-1003">Cell membrane</keyword>
<evidence type="ECO:0000256" key="6">
    <source>
        <dbReference type="ARBA" id="ARBA00038076"/>
    </source>
</evidence>
<name>A0A081PEY3_9SPHI</name>
<evidence type="ECO:0000259" key="9">
    <source>
        <dbReference type="Pfam" id="PF12704"/>
    </source>
</evidence>
<comment type="similarity">
    <text evidence="6">Belongs to the ABC-4 integral membrane protein family.</text>
</comment>
<dbReference type="GO" id="GO:0022857">
    <property type="term" value="F:transmembrane transporter activity"/>
    <property type="evidence" value="ECO:0007669"/>
    <property type="project" value="TreeGrafter"/>
</dbReference>
<dbReference type="Pfam" id="PF02687">
    <property type="entry name" value="FtsX"/>
    <property type="match status" value="1"/>
</dbReference>
<proteinExistence type="inferred from homology"/>
<feature type="transmembrane region" description="Helical" evidence="7">
    <location>
        <begin position="269"/>
        <end position="295"/>
    </location>
</feature>
<keyword evidence="4 7" id="KW-1133">Transmembrane helix</keyword>
<protein>
    <submittedName>
        <fullName evidence="10">ABC transporter permease</fullName>
    </submittedName>
</protein>
<dbReference type="OrthoDB" id="8769057at2"/>
<feature type="domain" description="MacB-like periplasmic core" evidence="9">
    <location>
        <begin position="51"/>
        <end position="230"/>
    </location>
</feature>
<comment type="caution">
    <text evidence="10">The sequence shown here is derived from an EMBL/GenBank/DDBJ whole genome shotgun (WGS) entry which is preliminary data.</text>
</comment>
<evidence type="ECO:0000313" key="11">
    <source>
        <dbReference type="Proteomes" id="UP000028007"/>
    </source>
</evidence>
<dbReference type="AlphaFoldDB" id="A0A081PEY3"/>
<keyword evidence="3 7" id="KW-0812">Transmembrane</keyword>